<gene>
    <name evidence="3" type="ORF">B0T10DRAFT_523048</name>
</gene>
<dbReference type="Proteomes" id="UP000777438">
    <property type="component" value="Unassembled WGS sequence"/>
</dbReference>
<organism evidence="3 4">
    <name type="scientific">Thelonectria olida</name>
    <dbReference type="NCBI Taxonomy" id="1576542"/>
    <lineage>
        <taxon>Eukaryota</taxon>
        <taxon>Fungi</taxon>
        <taxon>Dikarya</taxon>
        <taxon>Ascomycota</taxon>
        <taxon>Pezizomycotina</taxon>
        <taxon>Sordariomycetes</taxon>
        <taxon>Hypocreomycetidae</taxon>
        <taxon>Hypocreales</taxon>
        <taxon>Nectriaceae</taxon>
        <taxon>Thelonectria</taxon>
    </lineage>
</organism>
<dbReference type="AlphaFoldDB" id="A0A9P8VR37"/>
<proteinExistence type="predicted"/>
<reference evidence="3 4" key="1">
    <citation type="journal article" date="2021" name="Nat. Commun.">
        <title>Genetic determinants of endophytism in the Arabidopsis root mycobiome.</title>
        <authorList>
            <person name="Mesny F."/>
            <person name="Miyauchi S."/>
            <person name="Thiergart T."/>
            <person name="Pickel B."/>
            <person name="Atanasova L."/>
            <person name="Karlsson M."/>
            <person name="Huettel B."/>
            <person name="Barry K.W."/>
            <person name="Haridas S."/>
            <person name="Chen C."/>
            <person name="Bauer D."/>
            <person name="Andreopoulos W."/>
            <person name="Pangilinan J."/>
            <person name="LaButti K."/>
            <person name="Riley R."/>
            <person name="Lipzen A."/>
            <person name="Clum A."/>
            <person name="Drula E."/>
            <person name="Henrissat B."/>
            <person name="Kohler A."/>
            <person name="Grigoriev I.V."/>
            <person name="Martin F.M."/>
            <person name="Hacquard S."/>
        </authorList>
    </citation>
    <scope>NUCLEOTIDE SEQUENCE [LARGE SCALE GENOMIC DNA]</scope>
    <source>
        <strain evidence="3 4">MPI-CAGE-CH-0241</strain>
    </source>
</reference>
<dbReference type="PANTHER" id="PTHR10622">
    <property type="entry name" value="HET DOMAIN-CONTAINING PROTEIN"/>
    <property type="match status" value="1"/>
</dbReference>
<dbReference type="InterPro" id="IPR010730">
    <property type="entry name" value="HET"/>
</dbReference>
<sequence length="548" mass="61443">MRLIATSTLAIMEFDGLNIPPYGILSHTWEEGEVSYQDMMNGSAWNKKGYTKIEMTCRCADAEGVRFVWVDTCCIDKSSSAELTEAINSMFKWYKDSVVCYVYLSDLAPSTDISTALKGCRWFTRGWTLQELIAPNNVNFLDQNWNFRGSKRDLLNEISSITGIAAMVLSHKTPLSSISVAAKMSWAAHRQTTKVEDISYCLLGIFDVNMPLVYGEGSKAFTRLQEEIIRTTWDLSVFAWKAVPGRDGRHSRRYSGILAECPNQFSDCGRLVKSKGSQLHADFAVTNLGIRIPTVLVASRVENFQGSRYILSLDCSTEDQTQSSLALYLRKCGADLFVRDQPSLLATLTPESHDRYRSRTIYILSKLPEIPDPTQNGLLSPEDNFIISNRVSAIQICLPPGLVVYDANPTSHRDSQDAVFFSTENTHDGWCSITFEGELDWRGRRAPVSCFFACFGWNSRPSYLISTLVDLSTCDAISLRRLLSELEREGNEFIPWALEELEHFGIPMQGSVTLAGGTVRMSHVAKKVLLPKICNSEMYQVDVFLGDV</sequence>
<keyword evidence="4" id="KW-1185">Reference proteome</keyword>
<dbReference type="Pfam" id="PF26640">
    <property type="entry name" value="DUF8212"/>
    <property type="match status" value="1"/>
</dbReference>
<dbReference type="InterPro" id="IPR058525">
    <property type="entry name" value="DUF8212"/>
</dbReference>
<dbReference type="PANTHER" id="PTHR10622:SF12">
    <property type="entry name" value="HET DOMAIN-CONTAINING PROTEIN"/>
    <property type="match status" value="1"/>
</dbReference>
<dbReference type="OrthoDB" id="20872at2759"/>
<evidence type="ECO:0000313" key="4">
    <source>
        <dbReference type="Proteomes" id="UP000777438"/>
    </source>
</evidence>
<name>A0A9P8VR37_9HYPO</name>
<feature type="domain" description="Heterokaryon incompatibility" evidence="1">
    <location>
        <begin position="22"/>
        <end position="109"/>
    </location>
</feature>
<feature type="domain" description="DUF8212" evidence="2">
    <location>
        <begin position="219"/>
        <end position="243"/>
    </location>
</feature>
<evidence type="ECO:0000259" key="2">
    <source>
        <dbReference type="Pfam" id="PF26640"/>
    </source>
</evidence>
<accession>A0A9P8VR37</accession>
<evidence type="ECO:0000259" key="1">
    <source>
        <dbReference type="Pfam" id="PF06985"/>
    </source>
</evidence>
<dbReference type="Pfam" id="PF06985">
    <property type="entry name" value="HET"/>
    <property type="match status" value="1"/>
</dbReference>
<protein>
    <submittedName>
        <fullName evidence="3">Heterokaryon incompatibility protein-domain-containing protein</fullName>
    </submittedName>
</protein>
<comment type="caution">
    <text evidence="3">The sequence shown here is derived from an EMBL/GenBank/DDBJ whole genome shotgun (WGS) entry which is preliminary data.</text>
</comment>
<dbReference type="EMBL" id="JAGPYM010000055">
    <property type="protein sequence ID" value="KAH6871396.1"/>
    <property type="molecule type" value="Genomic_DNA"/>
</dbReference>
<evidence type="ECO:0000313" key="3">
    <source>
        <dbReference type="EMBL" id="KAH6871396.1"/>
    </source>
</evidence>